<dbReference type="AlphaFoldDB" id="A0A4Q9PK97"/>
<evidence type="ECO:0000313" key="1">
    <source>
        <dbReference type="EMBL" id="TBU54541.1"/>
    </source>
</evidence>
<proteinExistence type="predicted"/>
<evidence type="ECO:0000313" key="2">
    <source>
        <dbReference type="Proteomes" id="UP000292082"/>
    </source>
</evidence>
<name>A0A4Q9PK97_9APHY</name>
<accession>A0A4Q9PK97</accession>
<sequence>MPCPRLPPNPLSSTQAPHTRIRISPLHSLRSPYSDIDRRVDLMRMADYVALVEVFHSALARHLPALKVVIIHMPDDIRRMYLHPRFNNPRLQLHAVTTLELKLIPFFETWELDRLLMPFPSLRILDMYRTFWVPRDKRQAGSRWPDMLKTVPPKLIDLRIGLRGDEWGVRTLMILIERAPCTNFILQYVLTGAFNLVGYDRLLYAVSSTLQVLSLNMPVTRALIKTPRWNDVSNIHILPALLKVHLTLDCPVREAIRPTTPVFFIIYSRNSPAFSSHRSREATHACPDIGPQIDQCRARAVP</sequence>
<reference evidence="1 2" key="1">
    <citation type="submission" date="2019-01" db="EMBL/GenBank/DDBJ databases">
        <title>Draft genome sequences of three monokaryotic isolates of the white-rot basidiomycete fungus Dichomitus squalens.</title>
        <authorList>
            <consortium name="DOE Joint Genome Institute"/>
            <person name="Lopez S.C."/>
            <person name="Andreopoulos B."/>
            <person name="Pangilinan J."/>
            <person name="Lipzen A."/>
            <person name="Riley R."/>
            <person name="Ahrendt S."/>
            <person name="Ng V."/>
            <person name="Barry K."/>
            <person name="Daum C."/>
            <person name="Grigoriev I.V."/>
            <person name="Hilden K.S."/>
            <person name="Makela M.R."/>
            <person name="de Vries R.P."/>
        </authorList>
    </citation>
    <scope>NUCLEOTIDE SEQUENCE [LARGE SCALE GENOMIC DNA]</scope>
    <source>
        <strain evidence="1 2">CBS 464.89</strain>
    </source>
</reference>
<gene>
    <name evidence="1" type="ORF">BD310DRAFT_935647</name>
</gene>
<organism evidence="1 2">
    <name type="scientific">Dichomitus squalens</name>
    <dbReference type="NCBI Taxonomy" id="114155"/>
    <lineage>
        <taxon>Eukaryota</taxon>
        <taxon>Fungi</taxon>
        <taxon>Dikarya</taxon>
        <taxon>Basidiomycota</taxon>
        <taxon>Agaricomycotina</taxon>
        <taxon>Agaricomycetes</taxon>
        <taxon>Polyporales</taxon>
        <taxon>Polyporaceae</taxon>
        <taxon>Dichomitus</taxon>
    </lineage>
</organism>
<dbReference type="Proteomes" id="UP000292082">
    <property type="component" value="Unassembled WGS sequence"/>
</dbReference>
<protein>
    <submittedName>
        <fullName evidence="1">Uncharacterized protein</fullName>
    </submittedName>
</protein>
<dbReference type="EMBL" id="ML145186">
    <property type="protein sequence ID" value="TBU54541.1"/>
    <property type="molecule type" value="Genomic_DNA"/>
</dbReference>
<keyword evidence="2" id="KW-1185">Reference proteome</keyword>